<evidence type="ECO:0000256" key="2">
    <source>
        <dbReference type="ARBA" id="ARBA00023125"/>
    </source>
</evidence>
<dbReference type="InterPro" id="IPR050679">
    <property type="entry name" value="Bact_HTH_transcr_reg"/>
</dbReference>
<dbReference type="Proteomes" id="UP000199650">
    <property type="component" value="Unassembled WGS sequence"/>
</dbReference>
<dbReference type="Gene3D" id="3.40.1410.10">
    <property type="entry name" value="Chorismate lyase-like"/>
    <property type="match status" value="1"/>
</dbReference>
<dbReference type="InterPro" id="IPR036390">
    <property type="entry name" value="WH_DNA-bd_sf"/>
</dbReference>
<dbReference type="PROSITE" id="PS50949">
    <property type="entry name" value="HTH_GNTR"/>
    <property type="match status" value="1"/>
</dbReference>
<accession>A0A1I0PE06</accession>
<protein>
    <submittedName>
        <fullName evidence="5">Transcriptional regulator, GntR family</fullName>
    </submittedName>
</protein>
<evidence type="ECO:0000256" key="3">
    <source>
        <dbReference type="ARBA" id="ARBA00023163"/>
    </source>
</evidence>
<evidence type="ECO:0000313" key="6">
    <source>
        <dbReference type="Proteomes" id="UP000199650"/>
    </source>
</evidence>
<gene>
    <name evidence="5" type="ORF">SAMN05444851_1574</name>
</gene>
<keyword evidence="3" id="KW-0804">Transcription</keyword>
<dbReference type="SMART" id="SM00345">
    <property type="entry name" value="HTH_GNTR"/>
    <property type="match status" value="1"/>
</dbReference>
<dbReference type="GO" id="GO:0045892">
    <property type="term" value="P:negative regulation of DNA-templated transcription"/>
    <property type="evidence" value="ECO:0007669"/>
    <property type="project" value="TreeGrafter"/>
</dbReference>
<name>A0A1I0PE06_9RHOB</name>
<sequence>MQAPFHWLSPTAWFQPGRGPRYLQLHRHIRAAIQSGDLAPDDQLPPERDLADAADVSRVTVRKAIAKLVEDGLIEQRQGAGSFVRAAAPKLEQSLSSLVSFTENMQARGMTSTSETLSLGLFRPTSQEMMSLGLSASDRVARIDRLRSASGTPMALERSSLPGDILPHPEQIDVSLYALLRKTGQAPTRAIQRVTATNLTTTDAQMFRLPEGAAVLKIERTGYLGTGRPIEFTSGLYRSDIYDFVSELRLD</sequence>
<dbReference type="PANTHER" id="PTHR44846">
    <property type="entry name" value="MANNOSYL-D-GLYCERATE TRANSPORT/METABOLISM SYSTEM REPRESSOR MNGR-RELATED"/>
    <property type="match status" value="1"/>
</dbReference>
<dbReference type="InterPro" id="IPR011663">
    <property type="entry name" value="UTRA"/>
</dbReference>
<dbReference type="PRINTS" id="PR00035">
    <property type="entry name" value="HTHGNTR"/>
</dbReference>
<reference evidence="5 6" key="1">
    <citation type="submission" date="2016-10" db="EMBL/GenBank/DDBJ databases">
        <authorList>
            <person name="de Groot N.N."/>
        </authorList>
    </citation>
    <scope>NUCLEOTIDE SEQUENCE [LARGE SCALE GENOMIC DNA]</scope>
    <source>
        <strain evidence="5 6">DSM 29439</strain>
    </source>
</reference>
<proteinExistence type="predicted"/>
<evidence type="ECO:0000259" key="4">
    <source>
        <dbReference type="PROSITE" id="PS50949"/>
    </source>
</evidence>
<dbReference type="Gene3D" id="1.10.10.10">
    <property type="entry name" value="Winged helix-like DNA-binding domain superfamily/Winged helix DNA-binding domain"/>
    <property type="match status" value="1"/>
</dbReference>
<dbReference type="RefSeq" id="WP_091429650.1">
    <property type="nucleotide sequence ID" value="NZ_FOJB01000001.1"/>
</dbReference>
<evidence type="ECO:0000313" key="5">
    <source>
        <dbReference type="EMBL" id="SEW12629.1"/>
    </source>
</evidence>
<feature type="domain" description="HTH gntR-type" evidence="4">
    <location>
        <begin position="19"/>
        <end position="87"/>
    </location>
</feature>
<dbReference type="PANTHER" id="PTHR44846:SF1">
    <property type="entry name" value="MANNOSYL-D-GLYCERATE TRANSPORT_METABOLISM SYSTEM REPRESSOR MNGR-RELATED"/>
    <property type="match status" value="1"/>
</dbReference>
<dbReference type="OrthoDB" id="7173258at2"/>
<dbReference type="InterPro" id="IPR028978">
    <property type="entry name" value="Chorismate_lyase_/UTRA_dom_sf"/>
</dbReference>
<dbReference type="SUPFAM" id="SSF64288">
    <property type="entry name" value="Chorismate lyase-like"/>
    <property type="match status" value="1"/>
</dbReference>
<dbReference type="EMBL" id="FOJB01000001">
    <property type="protein sequence ID" value="SEW12629.1"/>
    <property type="molecule type" value="Genomic_DNA"/>
</dbReference>
<evidence type="ECO:0000256" key="1">
    <source>
        <dbReference type="ARBA" id="ARBA00023015"/>
    </source>
</evidence>
<dbReference type="CDD" id="cd07377">
    <property type="entry name" value="WHTH_GntR"/>
    <property type="match status" value="1"/>
</dbReference>
<dbReference type="SMART" id="SM00866">
    <property type="entry name" value="UTRA"/>
    <property type="match status" value="1"/>
</dbReference>
<keyword evidence="1" id="KW-0805">Transcription regulation</keyword>
<dbReference type="SUPFAM" id="SSF46785">
    <property type="entry name" value="Winged helix' DNA-binding domain"/>
    <property type="match status" value="1"/>
</dbReference>
<dbReference type="Pfam" id="PF07702">
    <property type="entry name" value="UTRA"/>
    <property type="match status" value="1"/>
</dbReference>
<dbReference type="InterPro" id="IPR036388">
    <property type="entry name" value="WH-like_DNA-bd_sf"/>
</dbReference>
<dbReference type="GO" id="GO:0003700">
    <property type="term" value="F:DNA-binding transcription factor activity"/>
    <property type="evidence" value="ECO:0007669"/>
    <property type="project" value="InterPro"/>
</dbReference>
<dbReference type="Pfam" id="PF00392">
    <property type="entry name" value="GntR"/>
    <property type="match status" value="1"/>
</dbReference>
<dbReference type="InterPro" id="IPR000524">
    <property type="entry name" value="Tscrpt_reg_HTH_GntR"/>
</dbReference>
<keyword evidence="6" id="KW-1185">Reference proteome</keyword>
<organism evidence="5 6">
    <name type="scientific">Aliiroseovarius sediminilitoris</name>
    <dbReference type="NCBI Taxonomy" id="1173584"/>
    <lineage>
        <taxon>Bacteria</taxon>
        <taxon>Pseudomonadati</taxon>
        <taxon>Pseudomonadota</taxon>
        <taxon>Alphaproteobacteria</taxon>
        <taxon>Rhodobacterales</taxon>
        <taxon>Paracoccaceae</taxon>
        <taxon>Aliiroseovarius</taxon>
    </lineage>
</organism>
<dbReference type="STRING" id="1173584.SAMN05444851_1574"/>
<dbReference type="GO" id="GO:0003677">
    <property type="term" value="F:DNA binding"/>
    <property type="evidence" value="ECO:0007669"/>
    <property type="project" value="UniProtKB-KW"/>
</dbReference>
<dbReference type="AlphaFoldDB" id="A0A1I0PE06"/>
<keyword evidence="2" id="KW-0238">DNA-binding</keyword>